<feature type="binding site" evidence="1">
    <location>
        <position position="168"/>
    </location>
    <ligand>
        <name>Zn(2+)</name>
        <dbReference type="ChEBI" id="CHEBI:29105"/>
    </ligand>
</feature>
<dbReference type="InterPro" id="IPR011257">
    <property type="entry name" value="DNA_glycosylase"/>
</dbReference>
<organism evidence="2 3">
    <name type="scientific">Pseudodesulfovibrio hydrargyri</name>
    <dbReference type="NCBI Taxonomy" id="2125990"/>
    <lineage>
        <taxon>Bacteria</taxon>
        <taxon>Pseudomonadati</taxon>
        <taxon>Thermodesulfobacteriota</taxon>
        <taxon>Desulfovibrionia</taxon>
        <taxon>Desulfovibrionales</taxon>
        <taxon>Desulfovibrionaceae</taxon>
    </lineage>
</organism>
<feature type="binding site" evidence="1">
    <location>
        <position position="24"/>
    </location>
    <ligand>
        <name>Zn(2+)</name>
        <dbReference type="ChEBI" id="CHEBI:29105"/>
    </ligand>
</feature>
<feature type="binding site" evidence="1">
    <location>
        <position position="164"/>
    </location>
    <ligand>
        <name>Zn(2+)</name>
        <dbReference type="ChEBI" id="CHEBI:29105"/>
    </ligand>
</feature>
<dbReference type="Proteomes" id="UP000181901">
    <property type="component" value="Unassembled WGS sequence"/>
</dbReference>
<dbReference type="EC" id="3.2.2.20" evidence="2"/>
<keyword evidence="3" id="KW-1185">Reference proteome</keyword>
<feature type="binding site" evidence="1">
    <location>
        <position position="8"/>
    </location>
    <ligand>
        <name>Zn(2+)</name>
        <dbReference type="ChEBI" id="CHEBI:29105"/>
    </ligand>
</feature>
<dbReference type="PANTHER" id="PTHR30037">
    <property type="entry name" value="DNA-3-METHYLADENINE GLYCOSYLASE 1"/>
    <property type="match status" value="1"/>
</dbReference>
<dbReference type="Pfam" id="PF03352">
    <property type="entry name" value="Adenine_glyco"/>
    <property type="match status" value="1"/>
</dbReference>
<evidence type="ECO:0000256" key="1">
    <source>
        <dbReference type="PIRSR" id="PIRSR605019-1"/>
    </source>
</evidence>
<dbReference type="GO" id="GO:0008725">
    <property type="term" value="F:DNA-3-methyladenine glycosylase activity"/>
    <property type="evidence" value="ECO:0007669"/>
    <property type="project" value="UniProtKB-EC"/>
</dbReference>
<name>A0A1J5MZR9_9BACT</name>
<keyword evidence="2" id="KW-0326">Glycosidase</keyword>
<dbReference type="PANTHER" id="PTHR30037:SF4">
    <property type="entry name" value="DNA-3-METHYLADENINE GLYCOSYLASE I"/>
    <property type="match status" value="1"/>
</dbReference>
<proteinExistence type="predicted"/>
<protein>
    <submittedName>
        <fullName evidence="2">DNA-3-methyladenine glycosylase 1</fullName>
        <ecNumber evidence="2">3.2.2.20</ecNumber>
    </submittedName>
</protein>
<keyword evidence="2" id="KW-0378">Hydrolase</keyword>
<comment type="caution">
    <text evidence="2">The sequence shown here is derived from an EMBL/GenBank/DDBJ whole genome shotgun (WGS) entry which is preliminary data.</text>
</comment>
<dbReference type="RefSeq" id="WP_071544163.1">
    <property type="nucleotide sequence ID" value="NZ_LKAQ01000001.1"/>
</dbReference>
<gene>
    <name evidence="2" type="primary">tag</name>
    <name evidence="2" type="ORF">BerOc1_00533</name>
</gene>
<keyword evidence="1" id="KW-0862">Zinc</keyword>
<keyword evidence="1" id="KW-0479">Metal-binding</keyword>
<dbReference type="AlphaFoldDB" id="A0A1J5MZR9"/>
<dbReference type="EMBL" id="LKAQ01000001">
    <property type="protein sequence ID" value="OIQ52061.1"/>
    <property type="molecule type" value="Genomic_DNA"/>
</dbReference>
<dbReference type="SUPFAM" id="SSF48150">
    <property type="entry name" value="DNA-glycosylase"/>
    <property type="match status" value="1"/>
</dbReference>
<sequence>MADFDSYCDFCAARDKDDVDRVYHDTRYGFPVTDDTELFALLVLEINQAGLSWRTILNKEQNFRKAYHGFDIPTVAAYGESDRARLLADAGIIRNKLKVNAAIHNAGAILDLQREHGSFKDWLDAHHPLDKAEWVKLFKKRFKFVGGEIVGEFLMSSGYLKGAHVDSCPIHEKILAAGPAWAGTSAR</sequence>
<dbReference type="GO" id="GO:0046872">
    <property type="term" value="F:metal ion binding"/>
    <property type="evidence" value="ECO:0007669"/>
    <property type="project" value="UniProtKB-KW"/>
</dbReference>
<dbReference type="Gene3D" id="1.10.340.30">
    <property type="entry name" value="Hypothetical protein, domain 2"/>
    <property type="match status" value="1"/>
</dbReference>
<evidence type="ECO:0000313" key="3">
    <source>
        <dbReference type="Proteomes" id="UP000181901"/>
    </source>
</evidence>
<dbReference type="InterPro" id="IPR005019">
    <property type="entry name" value="Adenine_glyco"/>
</dbReference>
<dbReference type="OrthoDB" id="9807664at2"/>
<dbReference type="InterPro" id="IPR052891">
    <property type="entry name" value="DNA-3mA_glycosylase"/>
</dbReference>
<accession>A0A1J5MZR9</accession>
<evidence type="ECO:0000313" key="2">
    <source>
        <dbReference type="EMBL" id="OIQ52061.1"/>
    </source>
</evidence>
<reference evidence="2 3" key="1">
    <citation type="submission" date="2015-09" db="EMBL/GenBank/DDBJ databases">
        <title>Genome of Desulfovibrio dechloracetivorans BerOc1, a mercury methylating strain isolated from highly hydrocarbons and metals contaminated coastal sediments.</title>
        <authorList>
            <person name="Goni Urriza M."/>
            <person name="Gassie C."/>
            <person name="Bouchez O."/>
            <person name="Klopp C."/>
            <person name="Ranchou-Peyruse A."/>
            <person name="Remy G."/>
        </authorList>
    </citation>
    <scope>NUCLEOTIDE SEQUENCE [LARGE SCALE GENOMIC DNA]</scope>
    <source>
        <strain evidence="2 3">BerOc1</strain>
    </source>
</reference>
<dbReference type="GO" id="GO:0006284">
    <property type="term" value="P:base-excision repair"/>
    <property type="evidence" value="ECO:0007669"/>
    <property type="project" value="InterPro"/>
</dbReference>